<dbReference type="OrthoDB" id="6072411at2759"/>
<dbReference type="PROSITE" id="PS50231">
    <property type="entry name" value="RICIN_B_LECTIN"/>
    <property type="match status" value="1"/>
</dbReference>
<proteinExistence type="predicted"/>
<evidence type="ECO:0000313" key="3">
    <source>
        <dbReference type="Proteomes" id="UP000708208"/>
    </source>
</evidence>
<organism evidence="2 3">
    <name type="scientific">Allacma fusca</name>
    <dbReference type="NCBI Taxonomy" id="39272"/>
    <lineage>
        <taxon>Eukaryota</taxon>
        <taxon>Metazoa</taxon>
        <taxon>Ecdysozoa</taxon>
        <taxon>Arthropoda</taxon>
        <taxon>Hexapoda</taxon>
        <taxon>Collembola</taxon>
        <taxon>Symphypleona</taxon>
        <taxon>Sminthuridae</taxon>
        <taxon>Allacma</taxon>
    </lineage>
</organism>
<dbReference type="AlphaFoldDB" id="A0A8J2KA78"/>
<comment type="caution">
    <text evidence="2">The sequence shown here is derived from an EMBL/GenBank/DDBJ whole genome shotgun (WGS) entry which is preliminary data.</text>
</comment>
<dbReference type="InterPro" id="IPR000772">
    <property type="entry name" value="Ricin_B_lectin"/>
</dbReference>
<sequence length="99" mass="10905">MVRLNAEGQIGIGERCVDADKNAVKLIYCPMGTASGPWLYDEETKLLKHKNQGRCLVVHPSSNQLMLRECDVGNTLKTSLSTSEDIRGKSVCKKIKVKG</sequence>
<feature type="domain" description="Ricin B lectin" evidence="1">
    <location>
        <begin position="3"/>
        <end position="75"/>
    </location>
</feature>
<name>A0A8J2KA78_9HEXA</name>
<reference evidence="2" key="1">
    <citation type="submission" date="2021-06" db="EMBL/GenBank/DDBJ databases">
        <authorList>
            <person name="Hodson N. C."/>
            <person name="Mongue J. A."/>
            <person name="Jaron S. K."/>
        </authorList>
    </citation>
    <scope>NUCLEOTIDE SEQUENCE</scope>
</reference>
<dbReference type="Pfam" id="PF00652">
    <property type="entry name" value="Ricin_B_lectin"/>
    <property type="match status" value="1"/>
</dbReference>
<dbReference type="EMBL" id="CAJVCH010232268">
    <property type="protein sequence ID" value="CAG7732478.1"/>
    <property type="molecule type" value="Genomic_DNA"/>
</dbReference>
<protein>
    <recommendedName>
        <fullName evidence="1">Ricin B lectin domain-containing protein</fullName>
    </recommendedName>
</protein>
<gene>
    <name evidence="2" type="ORF">AFUS01_LOCUS20996</name>
</gene>
<keyword evidence="3" id="KW-1185">Reference proteome</keyword>
<evidence type="ECO:0000313" key="2">
    <source>
        <dbReference type="EMBL" id="CAG7732478.1"/>
    </source>
</evidence>
<dbReference type="Proteomes" id="UP000708208">
    <property type="component" value="Unassembled WGS sequence"/>
</dbReference>
<evidence type="ECO:0000259" key="1">
    <source>
        <dbReference type="Pfam" id="PF00652"/>
    </source>
</evidence>
<accession>A0A8J2KA78</accession>